<protein>
    <submittedName>
        <fullName evidence="1">Uncharacterized protein</fullName>
    </submittedName>
</protein>
<evidence type="ECO:0000313" key="2">
    <source>
        <dbReference type="Proteomes" id="UP001055879"/>
    </source>
</evidence>
<keyword evidence="2" id="KW-1185">Reference proteome</keyword>
<reference evidence="2" key="1">
    <citation type="journal article" date="2022" name="Mol. Ecol. Resour.">
        <title>The genomes of chicory, endive, great burdock and yacon provide insights into Asteraceae palaeo-polyploidization history and plant inulin production.</title>
        <authorList>
            <person name="Fan W."/>
            <person name="Wang S."/>
            <person name="Wang H."/>
            <person name="Wang A."/>
            <person name="Jiang F."/>
            <person name="Liu H."/>
            <person name="Zhao H."/>
            <person name="Xu D."/>
            <person name="Zhang Y."/>
        </authorList>
    </citation>
    <scope>NUCLEOTIDE SEQUENCE [LARGE SCALE GENOMIC DNA]</scope>
    <source>
        <strain evidence="2">cv. Niubang</strain>
    </source>
</reference>
<sequence length="115" mass="13012">MDRFKVWRHLLWTGDVWSYGVVDWGRLESKKLGRYSAEKRTFGAKAYCRGCLGTVAEILRCNPGQTSSLRPGWIKLPHSADCAGQRAVPSSHCYSGAATISFSCYPEWFGVNWYL</sequence>
<comment type="caution">
    <text evidence="1">The sequence shown here is derived from an EMBL/GenBank/DDBJ whole genome shotgun (WGS) entry which is preliminary data.</text>
</comment>
<gene>
    <name evidence="1" type="ORF">L6452_34136</name>
</gene>
<dbReference type="Proteomes" id="UP001055879">
    <property type="component" value="Linkage Group LG12"/>
</dbReference>
<dbReference type="EMBL" id="CM042058">
    <property type="protein sequence ID" value="KAI3684907.1"/>
    <property type="molecule type" value="Genomic_DNA"/>
</dbReference>
<evidence type="ECO:0000313" key="1">
    <source>
        <dbReference type="EMBL" id="KAI3684907.1"/>
    </source>
</evidence>
<organism evidence="1 2">
    <name type="scientific">Arctium lappa</name>
    <name type="common">Greater burdock</name>
    <name type="synonym">Lappa major</name>
    <dbReference type="NCBI Taxonomy" id="4217"/>
    <lineage>
        <taxon>Eukaryota</taxon>
        <taxon>Viridiplantae</taxon>
        <taxon>Streptophyta</taxon>
        <taxon>Embryophyta</taxon>
        <taxon>Tracheophyta</taxon>
        <taxon>Spermatophyta</taxon>
        <taxon>Magnoliopsida</taxon>
        <taxon>eudicotyledons</taxon>
        <taxon>Gunneridae</taxon>
        <taxon>Pentapetalae</taxon>
        <taxon>asterids</taxon>
        <taxon>campanulids</taxon>
        <taxon>Asterales</taxon>
        <taxon>Asteraceae</taxon>
        <taxon>Carduoideae</taxon>
        <taxon>Cardueae</taxon>
        <taxon>Arctiinae</taxon>
        <taxon>Arctium</taxon>
    </lineage>
</organism>
<reference evidence="1 2" key="2">
    <citation type="journal article" date="2022" name="Mol. Ecol. Resour.">
        <title>The genomes of chicory, endive, great burdock and yacon provide insights into Asteraceae paleo-polyploidization history and plant inulin production.</title>
        <authorList>
            <person name="Fan W."/>
            <person name="Wang S."/>
            <person name="Wang H."/>
            <person name="Wang A."/>
            <person name="Jiang F."/>
            <person name="Liu H."/>
            <person name="Zhao H."/>
            <person name="Xu D."/>
            <person name="Zhang Y."/>
        </authorList>
    </citation>
    <scope>NUCLEOTIDE SEQUENCE [LARGE SCALE GENOMIC DNA]</scope>
    <source>
        <strain evidence="2">cv. Niubang</strain>
    </source>
</reference>
<proteinExistence type="predicted"/>
<accession>A0ACB8YGR4</accession>
<name>A0ACB8YGR4_ARCLA</name>